<dbReference type="GO" id="GO:0003700">
    <property type="term" value="F:DNA-binding transcription factor activity"/>
    <property type="evidence" value="ECO:0007669"/>
    <property type="project" value="TreeGrafter"/>
</dbReference>
<dbReference type="PANTHER" id="PTHR30055">
    <property type="entry name" value="HTH-TYPE TRANSCRIPTIONAL REGULATOR RUTR"/>
    <property type="match status" value="1"/>
</dbReference>
<keyword evidence="2 4" id="KW-0238">DNA-binding</keyword>
<dbReference type="OrthoDB" id="5293556at2"/>
<organism evidence="6 7">
    <name type="scientific">Zavarzinia compransoris</name>
    <dbReference type="NCBI Taxonomy" id="1264899"/>
    <lineage>
        <taxon>Bacteria</taxon>
        <taxon>Pseudomonadati</taxon>
        <taxon>Pseudomonadota</taxon>
        <taxon>Alphaproteobacteria</taxon>
        <taxon>Rhodospirillales</taxon>
        <taxon>Zavarziniaceae</taxon>
        <taxon>Zavarzinia</taxon>
    </lineage>
</organism>
<protein>
    <recommendedName>
        <fullName evidence="5">HTH tetR-type domain-containing protein</fullName>
    </recommendedName>
</protein>
<evidence type="ECO:0000256" key="3">
    <source>
        <dbReference type="ARBA" id="ARBA00023163"/>
    </source>
</evidence>
<keyword evidence="3" id="KW-0804">Transcription</keyword>
<dbReference type="Gene3D" id="1.10.357.10">
    <property type="entry name" value="Tetracycline Repressor, domain 2"/>
    <property type="match status" value="1"/>
</dbReference>
<dbReference type="AlphaFoldDB" id="A0A317DYZ7"/>
<accession>A0A317DYZ7</accession>
<comment type="caution">
    <text evidence="6">The sequence shown here is derived from an EMBL/GenBank/DDBJ whole genome shotgun (WGS) entry which is preliminary data.</text>
</comment>
<dbReference type="Proteomes" id="UP000246077">
    <property type="component" value="Unassembled WGS sequence"/>
</dbReference>
<evidence type="ECO:0000313" key="6">
    <source>
        <dbReference type="EMBL" id="PWR19110.1"/>
    </source>
</evidence>
<evidence type="ECO:0000256" key="4">
    <source>
        <dbReference type="PROSITE-ProRule" id="PRU00335"/>
    </source>
</evidence>
<evidence type="ECO:0000259" key="5">
    <source>
        <dbReference type="PROSITE" id="PS50977"/>
    </source>
</evidence>
<name>A0A317DYZ7_9PROT</name>
<dbReference type="PROSITE" id="PS50977">
    <property type="entry name" value="HTH_TETR_2"/>
    <property type="match status" value="1"/>
</dbReference>
<dbReference type="SUPFAM" id="SSF46689">
    <property type="entry name" value="Homeodomain-like"/>
    <property type="match status" value="1"/>
</dbReference>
<keyword evidence="7" id="KW-1185">Reference proteome</keyword>
<dbReference type="EMBL" id="QGLF01000005">
    <property type="protein sequence ID" value="PWR19110.1"/>
    <property type="molecule type" value="Genomic_DNA"/>
</dbReference>
<reference evidence="7" key="1">
    <citation type="submission" date="2018-05" db="EMBL/GenBank/DDBJ databases">
        <title>Zavarzinia sp. HR-AS.</title>
        <authorList>
            <person name="Lee Y."/>
            <person name="Jeon C.O."/>
        </authorList>
    </citation>
    <scope>NUCLEOTIDE SEQUENCE [LARGE SCALE GENOMIC DNA]</scope>
    <source>
        <strain evidence="7">DSM 1231</strain>
    </source>
</reference>
<dbReference type="InterPro" id="IPR001647">
    <property type="entry name" value="HTH_TetR"/>
</dbReference>
<dbReference type="GO" id="GO:0000976">
    <property type="term" value="F:transcription cis-regulatory region binding"/>
    <property type="evidence" value="ECO:0007669"/>
    <property type="project" value="TreeGrafter"/>
</dbReference>
<keyword evidence="1" id="KW-0805">Transcription regulation</keyword>
<feature type="domain" description="HTH tetR-type" evidence="5">
    <location>
        <begin position="28"/>
        <end position="88"/>
    </location>
</feature>
<evidence type="ECO:0000256" key="2">
    <source>
        <dbReference type="ARBA" id="ARBA00023125"/>
    </source>
</evidence>
<dbReference type="Pfam" id="PF00440">
    <property type="entry name" value="TetR_N"/>
    <property type="match status" value="1"/>
</dbReference>
<feature type="DNA-binding region" description="H-T-H motif" evidence="4">
    <location>
        <begin position="51"/>
        <end position="70"/>
    </location>
</feature>
<evidence type="ECO:0000256" key="1">
    <source>
        <dbReference type="ARBA" id="ARBA00023015"/>
    </source>
</evidence>
<dbReference type="InterPro" id="IPR050109">
    <property type="entry name" value="HTH-type_TetR-like_transc_reg"/>
</dbReference>
<dbReference type="PANTHER" id="PTHR30055:SF234">
    <property type="entry name" value="HTH-TYPE TRANSCRIPTIONAL REGULATOR BETI"/>
    <property type="match status" value="1"/>
</dbReference>
<sequence length="237" mass="25539">MGSESGPSIGVVSMTSAVGAKRVRRTSEEARRQILDAAEARLTSLGPEGLRLQDIGRDVGLSHSAILHHFESRDGLVRALALRATEQLKRDVLAALAPPAGGGPEATVIMQKVFEVLSERGYARLAAWLTLEHGHDNRRFSEQMIAELIRVIHDMRVAYAGEEGKPVPAEEDTANIVLLVASAAYGDGIMGQTLRLAAGRDGSPEARSRFRAWFGRLIEGHMDHYGEGDAPADASQP</sequence>
<dbReference type="InterPro" id="IPR009057">
    <property type="entry name" value="Homeodomain-like_sf"/>
</dbReference>
<proteinExistence type="predicted"/>
<gene>
    <name evidence="6" type="ORF">DKG75_19330</name>
</gene>
<evidence type="ECO:0000313" key="7">
    <source>
        <dbReference type="Proteomes" id="UP000246077"/>
    </source>
</evidence>